<evidence type="ECO:0000313" key="1">
    <source>
        <dbReference type="EMBL" id="MBV6290503.1"/>
    </source>
</evidence>
<protein>
    <submittedName>
        <fullName evidence="1">Uncharacterized protein</fullName>
    </submittedName>
</protein>
<dbReference type="Proteomes" id="UP001106592">
    <property type="component" value="Unassembled WGS sequence"/>
</dbReference>
<reference evidence="1" key="2">
    <citation type="journal article" date="2023" name="Plant Pathol.">
        <title>Dismantling and reorganizing Pseudomonas marginalis sensu#lato.</title>
        <authorList>
            <person name="Sawada H."/>
            <person name="Fujikawa T."/>
            <person name="Satou M."/>
        </authorList>
    </citation>
    <scope>NUCLEOTIDE SEQUENCE</scope>
    <source>
        <strain evidence="1">MAFF 301350</strain>
    </source>
</reference>
<organism evidence="1 2">
    <name type="scientific">Pseudomonas aegrilactucae</name>
    <dbReference type="NCBI Taxonomy" id="2854028"/>
    <lineage>
        <taxon>Bacteria</taxon>
        <taxon>Pseudomonadati</taxon>
        <taxon>Pseudomonadota</taxon>
        <taxon>Gammaproteobacteria</taxon>
        <taxon>Pseudomonadales</taxon>
        <taxon>Pseudomonadaceae</taxon>
        <taxon>Pseudomonas</taxon>
    </lineage>
</organism>
<reference evidence="1" key="1">
    <citation type="journal article" date="2022" name="Int. J. Syst. Evol. Microbiol.">
        <title>Pseudomonas aegrilactucae sp. nov. and Pseudomonas morbosilactucae sp. nov., pathogens causing bacterial rot of lettuce in Japan.</title>
        <authorList>
            <person name="Sawada H."/>
            <person name="Fujikawa T."/>
            <person name="Satou M."/>
        </authorList>
    </citation>
    <scope>NUCLEOTIDE SEQUENCE</scope>
    <source>
        <strain evidence="1">MAFF 301350</strain>
    </source>
</reference>
<proteinExistence type="predicted"/>
<name>A0A9Q2XPT5_9PSED</name>
<evidence type="ECO:0000313" key="2">
    <source>
        <dbReference type="Proteomes" id="UP001106592"/>
    </source>
</evidence>
<dbReference type="RefSeq" id="WP_217978483.1">
    <property type="nucleotide sequence ID" value="NZ_JAHTBI010000178.1"/>
</dbReference>
<accession>A0A9Q2XPT5</accession>
<gene>
    <name evidence="1" type="ORF">KUO17_26410</name>
</gene>
<sequence length="207" mass="23975">MLRTTFFEIFNIFLDKLTFEDLEILGLPDMERTTLESYGYELVGDKSDCHAYEKEIVVPHGNAGLSLIHKLYFFEKESVGTGLDVEPKVRLTTLMKAYWAYRNIRDGSLDNMSFYFWEGNDEGAVVFEESIVVRFSFRRSKGAYLIDTVESGTDKTDNVPGVAVRSVKKYMNAYILDCAVNRRETRKFPYAFSRLVDFLCKEGRRKL</sequence>
<comment type="caution">
    <text evidence="1">The sequence shown here is derived from an EMBL/GenBank/DDBJ whole genome shotgun (WGS) entry which is preliminary data.</text>
</comment>
<dbReference type="EMBL" id="JAHTBI010000178">
    <property type="protein sequence ID" value="MBV6290503.1"/>
    <property type="molecule type" value="Genomic_DNA"/>
</dbReference>
<dbReference type="AlphaFoldDB" id="A0A9Q2XPT5"/>
<keyword evidence="2" id="KW-1185">Reference proteome</keyword>